<dbReference type="RefSeq" id="XP_075100800.1">
    <property type="nucleotide sequence ID" value="XM_075244699.1"/>
</dbReference>
<sequence length="164" mass="19044">MTNTTLETGKDDGENFTDIHPRHPLYLHPSDSPGSVLIPQQLTGIKNYIAWSNSMRVALLAKNKLGFIDGKYRKQQYSGDLEHEWERCNDFMLSWITNSVSKELANGIMYSTNAYNVWTDLKERFDEKNLTRVYQLHRKTFTASQGSLSVSEYYSKLKCAWDEY</sequence>
<protein>
    <submittedName>
        <fullName evidence="2">Uncharacterized protein LOC142176635</fullName>
    </submittedName>
</protein>
<accession>A0AC58TU94</accession>
<name>A0AC58TU94_TOBAC</name>
<reference evidence="1" key="1">
    <citation type="journal article" date="2014" name="Nat. Commun.">
        <title>The tobacco genome sequence and its comparison with those of tomato and potato.</title>
        <authorList>
            <person name="Sierro N."/>
            <person name="Battey J.N."/>
            <person name="Ouadi S."/>
            <person name="Bakaher N."/>
            <person name="Bovet L."/>
            <person name="Willig A."/>
            <person name="Goepfert S."/>
            <person name="Peitsch M.C."/>
            <person name="Ivanov N.V."/>
        </authorList>
    </citation>
    <scope>NUCLEOTIDE SEQUENCE [LARGE SCALE GENOMIC DNA]</scope>
</reference>
<reference evidence="2" key="2">
    <citation type="submission" date="2025-08" db="UniProtKB">
        <authorList>
            <consortium name="RefSeq"/>
        </authorList>
    </citation>
    <scope>IDENTIFICATION</scope>
    <source>
        <tissue evidence="2">Leaf</tissue>
    </source>
</reference>
<dbReference type="Proteomes" id="UP000790787">
    <property type="component" value="Chromosome 3"/>
</dbReference>
<gene>
    <name evidence="2" type="primary">LOC142176635</name>
</gene>
<organism evidence="1 2">
    <name type="scientific">Nicotiana tabacum</name>
    <name type="common">Common tobacco</name>
    <dbReference type="NCBI Taxonomy" id="4097"/>
    <lineage>
        <taxon>Eukaryota</taxon>
        <taxon>Viridiplantae</taxon>
        <taxon>Streptophyta</taxon>
        <taxon>Embryophyta</taxon>
        <taxon>Tracheophyta</taxon>
        <taxon>Spermatophyta</taxon>
        <taxon>Magnoliopsida</taxon>
        <taxon>eudicotyledons</taxon>
        <taxon>Gunneridae</taxon>
        <taxon>Pentapetalae</taxon>
        <taxon>asterids</taxon>
        <taxon>lamiids</taxon>
        <taxon>Solanales</taxon>
        <taxon>Solanaceae</taxon>
        <taxon>Nicotianoideae</taxon>
        <taxon>Nicotianeae</taxon>
        <taxon>Nicotiana</taxon>
    </lineage>
</organism>
<proteinExistence type="predicted"/>
<evidence type="ECO:0000313" key="1">
    <source>
        <dbReference type="Proteomes" id="UP000790787"/>
    </source>
</evidence>
<keyword evidence="1" id="KW-1185">Reference proteome</keyword>
<evidence type="ECO:0000313" key="2">
    <source>
        <dbReference type="RefSeq" id="XP_075100800.1"/>
    </source>
</evidence>